<dbReference type="EMBL" id="JBHTCS010000002">
    <property type="protein sequence ID" value="MFC7446565.1"/>
    <property type="molecule type" value="Genomic_DNA"/>
</dbReference>
<evidence type="ECO:0000313" key="4">
    <source>
        <dbReference type="Proteomes" id="UP001596484"/>
    </source>
</evidence>
<evidence type="ECO:0000256" key="1">
    <source>
        <dbReference type="SAM" id="MobiDB-lite"/>
    </source>
</evidence>
<feature type="transmembrane region" description="Helical" evidence="2">
    <location>
        <begin position="53"/>
        <end position="79"/>
    </location>
</feature>
<feature type="compositionally biased region" description="Polar residues" evidence="1">
    <location>
        <begin position="177"/>
        <end position="187"/>
    </location>
</feature>
<keyword evidence="4" id="KW-1185">Reference proteome</keyword>
<dbReference type="RefSeq" id="WP_378400867.1">
    <property type="nucleotide sequence ID" value="NZ_JBHTCS010000002.1"/>
</dbReference>
<name>A0ABW2RRX3_9NOCA</name>
<protein>
    <submittedName>
        <fullName evidence="3">DUF1772 domain-containing protein</fullName>
    </submittedName>
</protein>
<keyword evidence="2" id="KW-0472">Membrane</keyword>
<feature type="transmembrane region" description="Helical" evidence="2">
    <location>
        <begin position="140"/>
        <end position="158"/>
    </location>
</feature>
<evidence type="ECO:0000256" key="2">
    <source>
        <dbReference type="SAM" id="Phobius"/>
    </source>
</evidence>
<reference evidence="4" key="1">
    <citation type="journal article" date="2019" name="Int. J. Syst. Evol. Microbiol.">
        <title>The Global Catalogue of Microorganisms (GCM) 10K type strain sequencing project: providing services to taxonomists for standard genome sequencing and annotation.</title>
        <authorList>
            <consortium name="The Broad Institute Genomics Platform"/>
            <consortium name="The Broad Institute Genome Sequencing Center for Infectious Disease"/>
            <person name="Wu L."/>
            <person name="Ma J."/>
        </authorList>
    </citation>
    <scope>NUCLEOTIDE SEQUENCE [LARGE SCALE GENOMIC DNA]</scope>
    <source>
        <strain evidence="4">ICMP 19430</strain>
    </source>
</reference>
<organism evidence="3 4">
    <name type="scientific">Rhodococcus daqingensis</name>
    <dbReference type="NCBI Taxonomy" id="2479363"/>
    <lineage>
        <taxon>Bacteria</taxon>
        <taxon>Bacillati</taxon>
        <taxon>Actinomycetota</taxon>
        <taxon>Actinomycetes</taxon>
        <taxon>Mycobacteriales</taxon>
        <taxon>Nocardiaceae</taxon>
        <taxon>Rhodococcus</taxon>
    </lineage>
</organism>
<keyword evidence="2" id="KW-1133">Transmembrane helix</keyword>
<evidence type="ECO:0000313" key="3">
    <source>
        <dbReference type="EMBL" id="MFC7446565.1"/>
    </source>
</evidence>
<keyword evidence="2" id="KW-0812">Transmembrane</keyword>
<sequence length="196" mass="20724">MTTKLLQTITLLGAGVTAGLMAGLFAAFAYAVMPGLGRTDDRTFIAAMQKINVAIINGWFMICFLGALALTVTTLLLHLGSARATLPWIIAALVLYIAVLVITATVNVPLNNELAAAGEHITNPDLVRQQFESRWVTWNIVRAVLSTAAFAALAYALVVHGHATAPDTGPTAAPAAHSTQVAPQHNPTDPIASRRY</sequence>
<dbReference type="Pfam" id="PF08592">
    <property type="entry name" value="Anthrone_oxy"/>
    <property type="match status" value="1"/>
</dbReference>
<proteinExistence type="predicted"/>
<accession>A0ABW2RRX3</accession>
<gene>
    <name evidence="3" type="ORF">ACFQS9_01545</name>
</gene>
<feature type="region of interest" description="Disordered" evidence="1">
    <location>
        <begin position="168"/>
        <end position="196"/>
    </location>
</feature>
<comment type="caution">
    <text evidence="3">The sequence shown here is derived from an EMBL/GenBank/DDBJ whole genome shotgun (WGS) entry which is preliminary data.</text>
</comment>
<feature type="transmembrane region" description="Helical" evidence="2">
    <location>
        <begin position="12"/>
        <end position="33"/>
    </location>
</feature>
<dbReference type="Proteomes" id="UP001596484">
    <property type="component" value="Unassembled WGS sequence"/>
</dbReference>
<feature type="transmembrane region" description="Helical" evidence="2">
    <location>
        <begin position="86"/>
        <end position="106"/>
    </location>
</feature>
<dbReference type="InterPro" id="IPR013901">
    <property type="entry name" value="Anthrone_oxy"/>
</dbReference>